<organism evidence="1">
    <name type="scientific">mine drainage metagenome</name>
    <dbReference type="NCBI Taxonomy" id="410659"/>
    <lineage>
        <taxon>unclassified sequences</taxon>
        <taxon>metagenomes</taxon>
        <taxon>ecological metagenomes</taxon>
    </lineage>
</organism>
<name>A0A1J5QWF9_9ZZZZ</name>
<protein>
    <submittedName>
        <fullName evidence="1">Uncharacterized protein</fullName>
    </submittedName>
</protein>
<gene>
    <name evidence="1" type="ORF">GALL_302790</name>
</gene>
<reference evidence="1" key="1">
    <citation type="submission" date="2016-10" db="EMBL/GenBank/DDBJ databases">
        <title>Sequence of Gallionella enrichment culture.</title>
        <authorList>
            <person name="Poehlein A."/>
            <person name="Muehling M."/>
            <person name="Daniel R."/>
        </authorList>
    </citation>
    <scope>NUCLEOTIDE SEQUENCE</scope>
</reference>
<dbReference type="EMBL" id="MLJW01000400">
    <property type="protein sequence ID" value="OIQ87872.1"/>
    <property type="molecule type" value="Genomic_DNA"/>
</dbReference>
<dbReference type="AlphaFoldDB" id="A0A1J5QWF9"/>
<proteinExistence type="predicted"/>
<sequence length="265" mass="27997">MGCFEQGTNSIILYEPADPRLHGSVVTSAAHETLHAAWAQLTDAEQSALTPLLTSEVAAIPAADPIHAQIAGSVGTHPDHLPTEMFAYVGTQVWRPGGLAPQLEAAYARFITDRAALVAVYTGWNGMLERMATDIQAASQALATRQAENAQSQAQYAADAASVAYYRTAYQSKAAQVAAMSAGQQARLELSWAWWDGTKLPMAPAQVTLARAATLLARDEAALPPREAAIQSEAAAITAEHTRVQGLVADLQGLQNQLNPSSSAP</sequence>
<comment type="caution">
    <text evidence="1">The sequence shown here is derived from an EMBL/GenBank/DDBJ whole genome shotgun (WGS) entry which is preliminary data.</text>
</comment>
<evidence type="ECO:0000313" key="1">
    <source>
        <dbReference type="EMBL" id="OIQ87872.1"/>
    </source>
</evidence>
<accession>A0A1J5QWF9</accession>